<feature type="chain" id="PRO_5012717897" description="Mid2 domain-containing protein" evidence="7">
    <location>
        <begin position="20"/>
        <end position="333"/>
    </location>
</feature>
<keyword evidence="4 6" id="KW-0472">Membrane</keyword>
<gene>
    <name evidence="8" type="ORF">BZG36_03931</name>
</gene>
<evidence type="ECO:0000256" key="5">
    <source>
        <dbReference type="SAM" id="MobiDB-lite"/>
    </source>
</evidence>
<dbReference type="GO" id="GO:0071944">
    <property type="term" value="C:cell periphery"/>
    <property type="evidence" value="ECO:0007669"/>
    <property type="project" value="UniProtKB-ARBA"/>
</dbReference>
<evidence type="ECO:0008006" key="10">
    <source>
        <dbReference type="Google" id="ProtNLM"/>
    </source>
</evidence>
<dbReference type="EMBL" id="MVBO01000075">
    <property type="protein sequence ID" value="OZJ03652.1"/>
    <property type="molecule type" value="Genomic_DNA"/>
</dbReference>
<feature type="signal peptide" evidence="7">
    <location>
        <begin position="1"/>
        <end position="19"/>
    </location>
</feature>
<keyword evidence="2 6" id="KW-0812">Transmembrane</keyword>
<name>A0A261XZ78_9FUNG</name>
<dbReference type="PANTHER" id="PTHR15549">
    <property type="entry name" value="PAIRED IMMUNOGLOBULIN-LIKE TYPE 2 RECEPTOR"/>
    <property type="match status" value="1"/>
</dbReference>
<protein>
    <recommendedName>
        <fullName evidence="10">Mid2 domain-containing protein</fullName>
    </recommendedName>
</protein>
<evidence type="ECO:0000313" key="9">
    <source>
        <dbReference type="Proteomes" id="UP000242875"/>
    </source>
</evidence>
<sequence length="333" mass="34737">MKGWWSLVMVLAVMDTVLGQLVGITVNSPAGATSVKAGSSLQIQYTVIPPAGTTITQLSISFNNQPVQSNAETTANAIVVIPYSLPATMTTGTYNLVFTETYTSNGTTTSQTASDSVPISVAGVASTSAPPTTSSAPPTSTHSSTAVPTTTASTSMSARPSMSSLSAGASSSATLSTSSASASASSSADASSSSGNNTAVIAGSVAGFAVILIAGFGYAFFSKTRKRNMRKERLFSNEIFAPEPPAPFDHSPREAATKLGSDPYYGRGAGVAQHDVYNDPYYNQTAQQGYYYDPYSGHSVADPYGAQGGYEMNQVYDQHQQQPYYHKPQAYGY</sequence>
<accession>A0A261XZ78</accession>
<feature type="compositionally biased region" description="Low complexity" evidence="5">
    <location>
        <begin position="125"/>
        <end position="169"/>
    </location>
</feature>
<organism evidence="8 9">
    <name type="scientific">Bifiguratus adelaidae</name>
    <dbReference type="NCBI Taxonomy" id="1938954"/>
    <lineage>
        <taxon>Eukaryota</taxon>
        <taxon>Fungi</taxon>
        <taxon>Fungi incertae sedis</taxon>
        <taxon>Mucoromycota</taxon>
        <taxon>Mucoromycotina</taxon>
        <taxon>Endogonomycetes</taxon>
        <taxon>Endogonales</taxon>
        <taxon>Endogonales incertae sedis</taxon>
        <taxon>Bifiguratus</taxon>
    </lineage>
</organism>
<feature type="region of interest" description="Disordered" evidence="5">
    <location>
        <begin position="124"/>
        <end position="169"/>
    </location>
</feature>
<keyword evidence="3 6" id="KW-1133">Transmembrane helix</keyword>
<dbReference type="AlphaFoldDB" id="A0A261XZ78"/>
<feature type="transmembrane region" description="Helical" evidence="6">
    <location>
        <begin position="199"/>
        <end position="221"/>
    </location>
</feature>
<evidence type="ECO:0000256" key="3">
    <source>
        <dbReference type="ARBA" id="ARBA00022989"/>
    </source>
</evidence>
<keyword evidence="9" id="KW-1185">Reference proteome</keyword>
<evidence type="ECO:0000256" key="6">
    <source>
        <dbReference type="SAM" id="Phobius"/>
    </source>
</evidence>
<comment type="caution">
    <text evidence="8">The sequence shown here is derived from an EMBL/GenBank/DDBJ whole genome shotgun (WGS) entry which is preliminary data.</text>
</comment>
<evidence type="ECO:0000313" key="8">
    <source>
        <dbReference type="EMBL" id="OZJ03652.1"/>
    </source>
</evidence>
<dbReference type="InterPro" id="IPR051694">
    <property type="entry name" value="Immunoregulatory_rcpt-like"/>
</dbReference>
<evidence type="ECO:0000256" key="1">
    <source>
        <dbReference type="ARBA" id="ARBA00004167"/>
    </source>
</evidence>
<dbReference type="Proteomes" id="UP000242875">
    <property type="component" value="Unassembled WGS sequence"/>
</dbReference>
<dbReference type="GO" id="GO:0016020">
    <property type="term" value="C:membrane"/>
    <property type="evidence" value="ECO:0007669"/>
    <property type="project" value="UniProtKB-SubCell"/>
</dbReference>
<dbReference type="OrthoDB" id="2290089at2759"/>
<evidence type="ECO:0000256" key="4">
    <source>
        <dbReference type="ARBA" id="ARBA00023136"/>
    </source>
</evidence>
<comment type="subcellular location">
    <subcellularLocation>
        <location evidence="1">Membrane</location>
        <topology evidence="1">Single-pass membrane protein</topology>
    </subcellularLocation>
</comment>
<proteinExistence type="predicted"/>
<evidence type="ECO:0000256" key="7">
    <source>
        <dbReference type="SAM" id="SignalP"/>
    </source>
</evidence>
<keyword evidence="7" id="KW-0732">Signal</keyword>
<evidence type="ECO:0000256" key="2">
    <source>
        <dbReference type="ARBA" id="ARBA00022692"/>
    </source>
</evidence>
<reference evidence="8 9" key="1">
    <citation type="journal article" date="2017" name="Mycologia">
        <title>Bifiguratus adelaidae, gen. et sp. nov., a new member of Mucoromycotina in endophytic and soil-dwelling habitats.</title>
        <authorList>
            <person name="Torres-Cruz T.J."/>
            <person name="Billingsley Tobias T.L."/>
            <person name="Almatruk M."/>
            <person name="Hesse C."/>
            <person name="Kuske C.R."/>
            <person name="Desiro A."/>
            <person name="Benucci G.M."/>
            <person name="Bonito G."/>
            <person name="Stajich J.E."/>
            <person name="Dunlap C."/>
            <person name="Arnold A.E."/>
            <person name="Porras-Alfaro A."/>
        </authorList>
    </citation>
    <scope>NUCLEOTIDE SEQUENCE [LARGE SCALE GENOMIC DNA]</scope>
    <source>
        <strain evidence="8 9">AZ0501</strain>
    </source>
</reference>